<accession>A0A5C3LP87</accession>
<evidence type="ECO:0000313" key="3">
    <source>
        <dbReference type="EMBL" id="TFK34959.1"/>
    </source>
</evidence>
<dbReference type="OrthoDB" id="630188at2759"/>
<keyword evidence="4" id="KW-1185">Reference proteome</keyword>
<protein>
    <submittedName>
        <fullName evidence="3">Uncharacterized protein</fullName>
    </submittedName>
</protein>
<evidence type="ECO:0000256" key="1">
    <source>
        <dbReference type="SAM" id="MobiDB-lite"/>
    </source>
</evidence>
<feature type="compositionally biased region" description="Pro residues" evidence="1">
    <location>
        <begin position="77"/>
        <end position="95"/>
    </location>
</feature>
<feature type="signal peptide" evidence="2">
    <location>
        <begin position="1"/>
        <end position="24"/>
    </location>
</feature>
<dbReference type="Proteomes" id="UP000308652">
    <property type="component" value="Unassembled WGS sequence"/>
</dbReference>
<name>A0A5C3LP87_9AGAR</name>
<reference evidence="3 4" key="1">
    <citation type="journal article" date="2019" name="Nat. Ecol. Evol.">
        <title>Megaphylogeny resolves global patterns of mushroom evolution.</title>
        <authorList>
            <person name="Varga T."/>
            <person name="Krizsan K."/>
            <person name="Foldi C."/>
            <person name="Dima B."/>
            <person name="Sanchez-Garcia M."/>
            <person name="Sanchez-Ramirez S."/>
            <person name="Szollosi G.J."/>
            <person name="Szarkandi J.G."/>
            <person name="Papp V."/>
            <person name="Albert L."/>
            <person name="Andreopoulos W."/>
            <person name="Angelini C."/>
            <person name="Antonin V."/>
            <person name="Barry K.W."/>
            <person name="Bougher N.L."/>
            <person name="Buchanan P."/>
            <person name="Buyck B."/>
            <person name="Bense V."/>
            <person name="Catcheside P."/>
            <person name="Chovatia M."/>
            <person name="Cooper J."/>
            <person name="Damon W."/>
            <person name="Desjardin D."/>
            <person name="Finy P."/>
            <person name="Geml J."/>
            <person name="Haridas S."/>
            <person name="Hughes K."/>
            <person name="Justo A."/>
            <person name="Karasinski D."/>
            <person name="Kautmanova I."/>
            <person name="Kiss B."/>
            <person name="Kocsube S."/>
            <person name="Kotiranta H."/>
            <person name="LaButti K.M."/>
            <person name="Lechner B.E."/>
            <person name="Liimatainen K."/>
            <person name="Lipzen A."/>
            <person name="Lukacs Z."/>
            <person name="Mihaltcheva S."/>
            <person name="Morgado L.N."/>
            <person name="Niskanen T."/>
            <person name="Noordeloos M.E."/>
            <person name="Ohm R.A."/>
            <person name="Ortiz-Santana B."/>
            <person name="Ovrebo C."/>
            <person name="Racz N."/>
            <person name="Riley R."/>
            <person name="Savchenko A."/>
            <person name="Shiryaev A."/>
            <person name="Soop K."/>
            <person name="Spirin V."/>
            <person name="Szebenyi C."/>
            <person name="Tomsovsky M."/>
            <person name="Tulloss R.E."/>
            <person name="Uehling J."/>
            <person name="Grigoriev I.V."/>
            <person name="Vagvolgyi C."/>
            <person name="Papp T."/>
            <person name="Martin F.M."/>
            <person name="Miettinen O."/>
            <person name="Hibbett D.S."/>
            <person name="Nagy L.G."/>
        </authorList>
    </citation>
    <scope>NUCLEOTIDE SEQUENCE [LARGE SCALE GENOMIC DNA]</scope>
    <source>
        <strain evidence="3 4">CBS 166.37</strain>
    </source>
</reference>
<feature type="chain" id="PRO_5022906833" evidence="2">
    <location>
        <begin position="25"/>
        <end position="570"/>
    </location>
</feature>
<organism evidence="3 4">
    <name type="scientific">Crucibulum laeve</name>
    <dbReference type="NCBI Taxonomy" id="68775"/>
    <lineage>
        <taxon>Eukaryota</taxon>
        <taxon>Fungi</taxon>
        <taxon>Dikarya</taxon>
        <taxon>Basidiomycota</taxon>
        <taxon>Agaricomycotina</taxon>
        <taxon>Agaricomycetes</taxon>
        <taxon>Agaricomycetidae</taxon>
        <taxon>Agaricales</taxon>
        <taxon>Agaricineae</taxon>
        <taxon>Nidulariaceae</taxon>
        <taxon>Crucibulum</taxon>
    </lineage>
</organism>
<dbReference type="AlphaFoldDB" id="A0A5C3LP87"/>
<feature type="region of interest" description="Disordered" evidence="1">
    <location>
        <begin position="50"/>
        <end position="113"/>
    </location>
</feature>
<proteinExistence type="predicted"/>
<dbReference type="EMBL" id="ML213626">
    <property type="protein sequence ID" value="TFK34959.1"/>
    <property type="molecule type" value="Genomic_DNA"/>
</dbReference>
<evidence type="ECO:0000256" key="2">
    <source>
        <dbReference type="SAM" id="SignalP"/>
    </source>
</evidence>
<gene>
    <name evidence="3" type="ORF">BDQ12DRAFT_688833</name>
</gene>
<keyword evidence="2" id="KW-0732">Signal</keyword>
<evidence type="ECO:0000313" key="4">
    <source>
        <dbReference type="Proteomes" id="UP000308652"/>
    </source>
</evidence>
<sequence length="570" mass="63827">MPLARRTRVLSILSLLSLVVLVSKYYQQIVDNRTGHAGIVHDPVFLDVGKDHVDSKGRPAQDSIEDESPLPAGDLEVPPPPFHAADPPPPLPVDLPPTEVDASPPTPAGPSLPEYCSTSSCLQGSWQPRSPLFTSIADLQVEYANPQEQMWSGCHMPLPPQCALSLDNVEGEGSILLNAEFPAHTLEEQKALTEKRLLEVMNYVRKPDNGTMCLFDAEEFVVRMLKSALGFVLVGDFITAQLFYALGYAPHALDIAFQEDPPHLHSADLLILTNANGTLMRGAWVKQKNVHMHILRLSVGSTKKLQEKVGVEEERMKRPIFSLLEEHIEITHTLKGWIKDIATFPGIEDDQGVTEDTVMFGNAGAHWSQHKLTMLPNPGTDAPEQDLVVATYKEMINRLTTRLSPITNLSIYYRATSPGHPTCLLPPASTSIPYNTLLPHPNSTVAEQLEDPSLVPARLEVSLVPPHANAEEKRGRRKWDWDLFDRHNALWRDFVQWEKECWDAGTETSDAKWFFLDVWNQALQRQDAHAEPGADCLHWCLPSLPEQWICHLHHALFMEGEEKKKKIQVV</sequence>
<feature type="compositionally biased region" description="Basic and acidic residues" evidence="1">
    <location>
        <begin position="50"/>
        <end position="59"/>
    </location>
</feature>